<dbReference type="RefSeq" id="XP_016438344.1">
    <property type="nucleotide sequence ID" value="XM_016582858.1"/>
</dbReference>
<dbReference type="InterPro" id="IPR029058">
    <property type="entry name" value="AB_hydrolase_fold"/>
</dbReference>
<proteinExistence type="predicted"/>
<dbReference type="STRING" id="4097.A0A1S3XEZ7"/>
<name>A0A1S3XEZ7_TOBAC</name>
<dbReference type="PANTHER" id="PTHR22753">
    <property type="entry name" value="TRANSMEMBRANE PROTEIN 68"/>
    <property type="match status" value="1"/>
</dbReference>
<gene>
    <name evidence="2" type="primary">LOC107764299</name>
</gene>
<dbReference type="OMA" id="VNPATCY"/>
<dbReference type="Pfam" id="PF12146">
    <property type="entry name" value="Hydrolase_4"/>
    <property type="match status" value="1"/>
</dbReference>
<dbReference type="SUPFAM" id="SSF53474">
    <property type="entry name" value="alpha/beta-Hydrolases"/>
    <property type="match status" value="1"/>
</dbReference>
<dbReference type="KEGG" id="nta:107764299"/>
<dbReference type="AlphaFoldDB" id="A0A1S3XEZ7"/>
<dbReference type="PANTHER" id="PTHR22753:SF14">
    <property type="entry name" value="MONOACYLGLYCEROL_DIACYLGLYCEROL O-ACYLTRANSFERASE"/>
    <property type="match status" value="1"/>
</dbReference>
<dbReference type="OrthoDB" id="44277at2759"/>
<sequence>MASLLRNFWATPRFALNQDYKPQCIAQIRCLASRDSTLLSSDTVRVNGVPSIEEREKVIPIDDVENGHLSSSIKEKSKEDIQDKLEPLWDDGYGTQTVKDFLEIGSDIIKPDGGPPRWFTPISAGPPLKDSPLLLFLPGMDGTGLGLVLHEKALGKVFQVWCLHIPVYDRTPFDELAEYVEETVRMRHASSPNKPIYLVGDSFGGCLALAVAARNPKIDLVLILANPATSFGRMPLQPLLPLLKSLPDEFHVTVPYLLSFIMGDPMKMAMVNIDSMLPPRQIIQHLSDNLTAFLAHLSGVADIIPKATLLWKLKLLRSASSYSNSRLHAVNAEVLVLASGKDNVLPSANEAQRLASSLRNCKVRYFKDNGHAILLVSGEFFPFWALIMLLP</sequence>
<evidence type="ECO:0000259" key="1">
    <source>
        <dbReference type="Pfam" id="PF12146"/>
    </source>
</evidence>
<dbReference type="InterPro" id="IPR022742">
    <property type="entry name" value="Hydrolase_4"/>
</dbReference>
<organism evidence="2">
    <name type="scientific">Nicotiana tabacum</name>
    <name type="common">Common tobacco</name>
    <dbReference type="NCBI Taxonomy" id="4097"/>
    <lineage>
        <taxon>Eukaryota</taxon>
        <taxon>Viridiplantae</taxon>
        <taxon>Streptophyta</taxon>
        <taxon>Embryophyta</taxon>
        <taxon>Tracheophyta</taxon>
        <taxon>Spermatophyta</taxon>
        <taxon>Magnoliopsida</taxon>
        <taxon>eudicotyledons</taxon>
        <taxon>Gunneridae</taxon>
        <taxon>Pentapetalae</taxon>
        <taxon>asterids</taxon>
        <taxon>lamiids</taxon>
        <taxon>Solanales</taxon>
        <taxon>Solanaceae</taxon>
        <taxon>Nicotianoideae</taxon>
        <taxon>Nicotianeae</taxon>
        <taxon>Nicotiana</taxon>
    </lineage>
</organism>
<dbReference type="Gene3D" id="3.40.50.1820">
    <property type="entry name" value="alpha/beta hydrolase"/>
    <property type="match status" value="1"/>
</dbReference>
<feature type="domain" description="Serine aminopeptidase S33" evidence="1">
    <location>
        <begin position="173"/>
        <end position="374"/>
    </location>
</feature>
<evidence type="ECO:0000313" key="2">
    <source>
        <dbReference type="RefSeq" id="XP_016438344.1"/>
    </source>
</evidence>
<reference evidence="2" key="1">
    <citation type="submission" date="2025-08" db="UniProtKB">
        <authorList>
            <consortium name="RefSeq"/>
        </authorList>
    </citation>
    <scope>IDENTIFICATION</scope>
</reference>
<protein>
    <submittedName>
        <fullName evidence="2">Acyltransferase-like protein At1g54570, chloroplastic</fullName>
    </submittedName>
</protein>
<dbReference type="PaxDb" id="4097-A0A1S3XEZ7"/>
<accession>A0A1S3XEZ7</accession>